<reference evidence="2 3" key="1">
    <citation type="journal article" date="2016" name="Nat. Commun.">
        <title>Thousands of microbial genomes shed light on interconnected biogeochemical processes in an aquifer system.</title>
        <authorList>
            <person name="Anantharaman K."/>
            <person name="Brown C.T."/>
            <person name="Hug L.A."/>
            <person name="Sharon I."/>
            <person name="Castelle C.J."/>
            <person name="Probst A.J."/>
            <person name="Thomas B.C."/>
            <person name="Singh A."/>
            <person name="Wilkins M.J."/>
            <person name="Karaoz U."/>
            <person name="Brodie E.L."/>
            <person name="Williams K.H."/>
            <person name="Hubbard S.S."/>
            <person name="Banfield J.F."/>
        </authorList>
    </citation>
    <scope>NUCLEOTIDE SEQUENCE [LARGE SCALE GENOMIC DNA]</scope>
</reference>
<dbReference type="InterPro" id="IPR002831">
    <property type="entry name" value="Tscrpt_reg_TrmB_N"/>
</dbReference>
<evidence type="ECO:0000259" key="1">
    <source>
        <dbReference type="Pfam" id="PF01978"/>
    </source>
</evidence>
<dbReference type="Pfam" id="PF01978">
    <property type="entry name" value="TrmB"/>
    <property type="match status" value="1"/>
</dbReference>
<dbReference type="InterPro" id="IPR036388">
    <property type="entry name" value="WH-like_DNA-bd_sf"/>
</dbReference>
<evidence type="ECO:0000313" key="2">
    <source>
        <dbReference type="EMBL" id="OGF77850.1"/>
    </source>
</evidence>
<dbReference type="PANTHER" id="PTHR34293">
    <property type="entry name" value="HTH-TYPE TRANSCRIPTIONAL REGULATOR TRMBL2"/>
    <property type="match status" value="1"/>
</dbReference>
<organism evidence="2 3">
    <name type="scientific">Candidatus Giovannonibacteria bacterium RIFCSPHIGHO2_02_43_13</name>
    <dbReference type="NCBI Taxonomy" id="1798330"/>
    <lineage>
        <taxon>Bacteria</taxon>
        <taxon>Candidatus Giovannoniibacteriota</taxon>
    </lineage>
</organism>
<dbReference type="InterPro" id="IPR036390">
    <property type="entry name" value="WH_DNA-bd_sf"/>
</dbReference>
<dbReference type="PANTHER" id="PTHR34293:SF1">
    <property type="entry name" value="HTH-TYPE TRANSCRIPTIONAL REGULATOR TRMBL2"/>
    <property type="match status" value="1"/>
</dbReference>
<dbReference type="InterPro" id="IPR051797">
    <property type="entry name" value="TrmB-like"/>
</dbReference>
<dbReference type="Proteomes" id="UP000178425">
    <property type="component" value="Unassembled WGS sequence"/>
</dbReference>
<proteinExistence type="predicted"/>
<dbReference type="EMBL" id="MFHI01000034">
    <property type="protein sequence ID" value="OGF77850.1"/>
    <property type="molecule type" value="Genomic_DNA"/>
</dbReference>
<accession>A0A1F5WQF5</accession>
<gene>
    <name evidence="2" type="ORF">A2W54_03545</name>
</gene>
<dbReference type="SUPFAM" id="SSF46785">
    <property type="entry name" value="Winged helix' DNA-binding domain"/>
    <property type="match status" value="1"/>
</dbReference>
<sequence>MAENLQKILEGIGFDDKEATVYLACLELDDGSNTQISNRTRLNRITNYEILKRLEKRGIVRIFLKKKKKHFVAVDPRIIVKQVKEKLALAEAAVPEFLAGANKIAKKPKIYFFEGIGGIKSIYDDSLNSKSEILTFTNPEDIESVLGKKYVDRYVYERARRKISVRGLAPDNPAGKHAQEIGELVLRNARIFPENKYHITNEIMIYDDKIAIFSSKDEIGLIIENKDLSDTFRNIWKMSWDNAKD</sequence>
<dbReference type="Gene3D" id="1.10.10.10">
    <property type="entry name" value="Winged helix-like DNA-binding domain superfamily/Winged helix DNA-binding domain"/>
    <property type="match status" value="1"/>
</dbReference>
<feature type="domain" description="Transcription regulator TrmB N-terminal" evidence="1">
    <location>
        <begin position="9"/>
        <end position="76"/>
    </location>
</feature>
<comment type="caution">
    <text evidence="2">The sequence shown here is derived from an EMBL/GenBank/DDBJ whole genome shotgun (WGS) entry which is preliminary data.</text>
</comment>
<name>A0A1F5WQF5_9BACT</name>
<evidence type="ECO:0000313" key="3">
    <source>
        <dbReference type="Proteomes" id="UP000178425"/>
    </source>
</evidence>
<protein>
    <recommendedName>
        <fullName evidence="1">Transcription regulator TrmB N-terminal domain-containing protein</fullName>
    </recommendedName>
</protein>
<dbReference type="AlphaFoldDB" id="A0A1F5WQF5"/>